<protein>
    <recommendedName>
        <fullName evidence="3">Zona occludens toxin N-terminal domain-containing protein</fullName>
    </recommendedName>
</protein>
<dbReference type="AlphaFoldDB" id="A0A0D3JZE4"/>
<keyword evidence="2" id="KW-1185">Reference proteome</keyword>
<dbReference type="PaxDb" id="2903-EOD28879"/>
<dbReference type="KEGG" id="ehx:EMIHUDRAFT_442873"/>
<dbReference type="GeneID" id="17274424"/>
<reference evidence="1" key="2">
    <citation type="submission" date="2024-10" db="UniProtKB">
        <authorList>
            <consortium name="EnsemblProtists"/>
        </authorList>
    </citation>
    <scope>IDENTIFICATION</scope>
</reference>
<dbReference type="HOGENOM" id="CLU_084924_0_0_1"/>
<evidence type="ECO:0000313" key="2">
    <source>
        <dbReference type="Proteomes" id="UP000013827"/>
    </source>
</evidence>
<organism evidence="1 2">
    <name type="scientific">Emiliania huxleyi (strain CCMP1516)</name>
    <dbReference type="NCBI Taxonomy" id="280463"/>
    <lineage>
        <taxon>Eukaryota</taxon>
        <taxon>Haptista</taxon>
        <taxon>Haptophyta</taxon>
        <taxon>Prymnesiophyceae</taxon>
        <taxon>Isochrysidales</taxon>
        <taxon>Noelaerhabdaceae</taxon>
        <taxon>Emiliania</taxon>
    </lineage>
</organism>
<dbReference type="Gene3D" id="3.40.50.300">
    <property type="entry name" value="P-loop containing nucleotide triphosphate hydrolases"/>
    <property type="match status" value="1"/>
</dbReference>
<evidence type="ECO:0008006" key="3">
    <source>
        <dbReference type="Google" id="ProtNLM"/>
    </source>
</evidence>
<dbReference type="SUPFAM" id="SSF52540">
    <property type="entry name" value="P-loop containing nucleoside triphosphate hydrolases"/>
    <property type="match status" value="1"/>
</dbReference>
<name>A0A0D3JZE4_EMIH1</name>
<dbReference type="Proteomes" id="UP000013827">
    <property type="component" value="Unassembled WGS sequence"/>
</dbReference>
<dbReference type="InterPro" id="IPR027417">
    <property type="entry name" value="P-loop_NTPase"/>
</dbReference>
<dbReference type="RefSeq" id="XP_005781308.1">
    <property type="nucleotide sequence ID" value="XM_005781251.1"/>
</dbReference>
<dbReference type="EnsemblProtists" id="EOD28879">
    <property type="protein sequence ID" value="EOD28879"/>
    <property type="gene ID" value="EMIHUDRAFT_442873"/>
</dbReference>
<evidence type="ECO:0000313" key="1">
    <source>
        <dbReference type="EnsemblProtists" id="EOD28879"/>
    </source>
</evidence>
<accession>A0A0D3JZE4</accession>
<proteinExistence type="predicted"/>
<reference evidence="2" key="1">
    <citation type="journal article" date="2013" name="Nature">
        <title>Pan genome of the phytoplankton Emiliania underpins its global distribution.</title>
        <authorList>
            <person name="Read B.A."/>
            <person name="Kegel J."/>
            <person name="Klute M.J."/>
            <person name="Kuo A."/>
            <person name="Lefebvre S.C."/>
            <person name="Maumus F."/>
            <person name="Mayer C."/>
            <person name="Miller J."/>
            <person name="Monier A."/>
            <person name="Salamov A."/>
            <person name="Young J."/>
            <person name="Aguilar M."/>
            <person name="Claverie J.M."/>
            <person name="Frickenhaus S."/>
            <person name="Gonzalez K."/>
            <person name="Herman E.K."/>
            <person name="Lin Y.C."/>
            <person name="Napier J."/>
            <person name="Ogata H."/>
            <person name="Sarno A.F."/>
            <person name="Shmutz J."/>
            <person name="Schroeder D."/>
            <person name="de Vargas C."/>
            <person name="Verret F."/>
            <person name="von Dassow P."/>
            <person name="Valentin K."/>
            <person name="Van de Peer Y."/>
            <person name="Wheeler G."/>
            <person name="Dacks J.B."/>
            <person name="Delwiche C.F."/>
            <person name="Dyhrman S.T."/>
            <person name="Glockner G."/>
            <person name="John U."/>
            <person name="Richards T."/>
            <person name="Worden A.Z."/>
            <person name="Zhang X."/>
            <person name="Grigoriev I.V."/>
            <person name="Allen A.E."/>
            <person name="Bidle K."/>
            <person name="Borodovsky M."/>
            <person name="Bowler C."/>
            <person name="Brownlee C."/>
            <person name="Cock J.M."/>
            <person name="Elias M."/>
            <person name="Gladyshev V.N."/>
            <person name="Groth M."/>
            <person name="Guda C."/>
            <person name="Hadaegh A."/>
            <person name="Iglesias-Rodriguez M.D."/>
            <person name="Jenkins J."/>
            <person name="Jones B.M."/>
            <person name="Lawson T."/>
            <person name="Leese F."/>
            <person name="Lindquist E."/>
            <person name="Lobanov A."/>
            <person name="Lomsadze A."/>
            <person name="Malik S.B."/>
            <person name="Marsh M.E."/>
            <person name="Mackinder L."/>
            <person name="Mock T."/>
            <person name="Mueller-Roeber B."/>
            <person name="Pagarete A."/>
            <person name="Parker M."/>
            <person name="Probert I."/>
            <person name="Quesneville H."/>
            <person name="Raines C."/>
            <person name="Rensing S.A."/>
            <person name="Riano-Pachon D.M."/>
            <person name="Richier S."/>
            <person name="Rokitta S."/>
            <person name="Shiraiwa Y."/>
            <person name="Soanes D.M."/>
            <person name="van der Giezen M."/>
            <person name="Wahlund T.M."/>
            <person name="Williams B."/>
            <person name="Wilson W."/>
            <person name="Wolfe G."/>
            <person name="Wurch L.L."/>
        </authorList>
    </citation>
    <scope>NUCLEOTIDE SEQUENCE</scope>
</reference>
<sequence length="286" mass="31283">MGPVSQEDLDAVKREIEVRMDPSGGLELLYQPIKGNEAAPSNDDVYPLDASTFCGPREAGKRVKLSIVNLALLGNGYGAETMRKLVASTVLRRIEGHASEGTGTQAAPETMVVVDEAHMVMPNVGQTQSGDAVTSTAMAKRLLQLHRDKGFPLVIATQRPADLDKNLRGMITGTRLIGKLEGTDKDRKDLIDTVVKNTDHNKSFRDKMKTLQPRQFIHIASGGSDALQVVESGQLKRLHESSAAWVKGFSPQHPLAAHDEERRAKRARAQRYRGLIGPVAQHLSHF</sequence>